<dbReference type="RefSeq" id="WP_112304177.1">
    <property type="nucleotide sequence ID" value="NZ_QMDV01000001.1"/>
</dbReference>
<dbReference type="OrthoDB" id="9810154at2"/>
<dbReference type="AlphaFoldDB" id="A0A364RIC1"/>
<reference evidence="3 4" key="2">
    <citation type="submission" date="2018-07" db="EMBL/GenBank/DDBJ databases">
        <title>Pontibacter sp. 2b14 genomic sequence and assembly.</title>
        <authorList>
            <person name="Du Z.-J."/>
        </authorList>
    </citation>
    <scope>NUCLEOTIDE SEQUENCE [LARGE SCALE GENOMIC DNA]</scope>
    <source>
        <strain evidence="3 4">2b14</strain>
    </source>
</reference>
<dbReference type="EMBL" id="QMDV01000001">
    <property type="protein sequence ID" value="RAU84025.1"/>
    <property type="molecule type" value="Genomic_DNA"/>
</dbReference>
<evidence type="ECO:0000313" key="4">
    <source>
        <dbReference type="Proteomes" id="UP000251692"/>
    </source>
</evidence>
<gene>
    <name evidence="3" type="ORF">DP923_02910</name>
</gene>
<dbReference type="InterPro" id="IPR029033">
    <property type="entry name" value="His_PPase_superfam"/>
</dbReference>
<evidence type="ECO:0000256" key="2">
    <source>
        <dbReference type="PIRSR" id="PIRSR613078-2"/>
    </source>
</evidence>
<feature type="active site" description="Proton donor/acceptor" evidence="1">
    <location>
        <position position="81"/>
    </location>
</feature>
<dbReference type="Pfam" id="PF00300">
    <property type="entry name" value="His_Phos_1"/>
    <property type="match status" value="1"/>
</dbReference>
<dbReference type="PANTHER" id="PTHR47623:SF1">
    <property type="entry name" value="OS09G0287300 PROTEIN"/>
    <property type="match status" value="1"/>
</dbReference>
<feature type="binding site" evidence="2">
    <location>
        <begin position="81"/>
        <end position="84"/>
    </location>
    <ligand>
        <name>substrate</name>
    </ligand>
</feature>
<feature type="binding site" evidence="2">
    <location>
        <position position="58"/>
    </location>
    <ligand>
        <name>substrate</name>
    </ligand>
</feature>
<sequence length="164" mass="18448">MKTLYILRHAKSSWDFNELSDHDRPLNKRGRTDAAIMGQELASRDVNPEIIISSTAVRALSTATLISKELGFNPQDILLRERVYGASKEDLLEVVQEVATEVQTVMLVGHNETISEFANSLSPEPLAAMPTAGVIALEFNCDSWYEISRDNARLLFFDFPKNYE</sequence>
<reference evidence="3 4" key="1">
    <citation type="submission" date="2018-06" db="EMBL/GenBank/DDBJ databases">
        <authorList>
            <person name="Liu Z.-W."/>
        </authorList>
    </citation>
    <scope>NUCLEOTIDE SEQUENCE [LARGE SCALE GENOMIC DNA]</scope>
    <source>
        <strain evidence="3 4">2b14</strain>
    </source>
</reference>
<dbReference type="Gene3D" id="3.40.50.1240">
    <property type="entry name" value="Phosphoglycerate mutase-like"/>
    <property type="match status" value="1"/>
</dbReference>
<proteinExistence type="predicted"/>
<evidence type="ECO:0000313" key="3">
    <source>
        <dbReference type="EMBL" id="RAU84025.1"/>
    </source>
</evidence>
<dbReference type="CDD" id="cd07040">
    <property type="entry name" value="HP"/>
    <property type="match status" value="1"/>
</dbReference>
<protein>
    <submittedName>
        <fullName evidence="3">Histidine phosphatase family protein</fullName>
    </submittedName>
</protein>
<name>A0A364RIC1_9BACT</name>
<accession>A0A364RIC1</accession>
<dbReference type="SMART" id="SM00855">
    <property type="entry name" value="PGAM"/>
    <property type="match status" value="1"/>
</dbReference>
<dbReference type="PANTHER" id="PTHR47623">
    <property type="entry name" value="OS09G0287300 PROTEIN"/>
    <property type="match status" value="1"/>
</dbReference>
<dbReference type="SUPFAM" id="SSF53254">
    <property type="entry name" value="Phosphoglycerate mutase-like"/>
    <property type="match status" value="1"/>
</dbReference>
<organism evidence="3 4">
    <name type="scientific">Pontibacter arcticus</name>
    <dbReference type="NCBI Taxonomy" id="2080288"/>
    <lineage>
        <taxon>Bacteria</taxon>
        <taxon>Pseudomonadati</taxon>
        <taxon>Bacteroidota</taxon>
        <taxon>Cytophagia</taxon>
        <taxon>Cytophagales</taxon>
        <taxon>Hymenobacteraceae</taxon>
        <taxon>Pontibacter</taxon>
    </lineage>
</organism>
<dbReference type="InterPro" id="IPR013078">
    <property type="entry name" value="His_Pase_superF_clade-1"/>
</dbReference>
<evidence type="ECO:0000256" key="1">
    <source>
        <dbReference type="PIRSR" id="PIRSR613078-1"/>
    </source>
</evidence>
<dbReference type="Proteomes" id="UP000251692">
    <property type="component" value="Unassembled WGS sequence"/>
</dbReference>
<keyword evidence="4" id="KW-1185">Reference proteome</keyword>
<feature type="active site" description="Tele-phosphohistidine intermediate" evidence="1">
    <location>
        <position position="9"/>
    </location>
</feature>
<comment type="caution">
    <text evidence="3">The sequence shown here is derived from an EMBL/GenBank/DDBJ whole genome shotgun (WGS) entry which is preliminary data.</text>
</comment>